<keyword evidence="2" id="KW-1185">Reference proteome</keyword>
<dbReference type="RefSeq" id="WP_013388394.1">
    <property type="nucleotide sequence ID" value="NC_014633.1"/>
</dbReference>
<reference evidence="1 2" key="1">
    <citation type="journal article" date="2010" name="Stand. Genomic Sci.">
        <title>Complete genome sequence of Ilyobacter polytropus type strain (CuHbu1).</title>
        <authorList>
            <person name="Sikorski J."/>
            <person name="Chertkov O."/>
            <person name="Lapidus A."/>
            <person name="Nolan M."/>
            <person name="Lucas S."/>
            <person name="Del Rio T.G."/>
            <person name="Tice H."/>
            <person name="Cheng J.F."/>
            <person name="Tapia R."/>
            <person name="Han C."/>
            <person name="Goodwin L."/>
            <person name="Pitluck S."/>
            <person name="Liolios K."/>
            <person name="Ivanova N."/>
            <person name="Mavromatis K."/>
            <person name="Mikhailova N."/>
            <person name="Pati A."/>
            <person name="Chen A."/>
            <person name="Palaniappan K."/>
            <person name="Land M."/>
            <person name="Hauser L."/>
            <person name="Chang Y.J."/>
            <person name="Jeffries C.D."/>
            <person name="Brambilla E."/>
            <person name="Yasawong M."/>
            <person name="Rohde M."/>
            <person name="Pukall R."/>
            <person name="Spring S."/>
            <person name="Goker M."/>
            <person name="Woyke T."/>
            <person name="Bristow J."/>
            <person name="Eisen J.A."/>
            <person name="Markowitz V."/>
            <person name="Hugenholtz P."/>
            <person name="Kyrpides N.C."/>
            <person name="Klenk H.P."/>
        </authorList>
    </citation>
    <scope>NUCLEOTIDE SEQUENCE [LARGE SCALE GENOMIC DNA]</scope>
    <source>
        <strain evidence="2">ATCC 51220 / DSM 2926 / LMG 16218 / CuHBu1</strain>
        <plasmid evidence="2">pILYOP01</plasmid>
    </source>
</reference>
<sequence length="46" mass="5196">MKKKSDEKLEELKIIAAESLEKALKNQAQADIGKMEIALKILQLKD</sequence>
<evidence type="ECO:0000313" key="1">
    <source>
        <dbReference type="EMBL" id="ADO83732.1"/>
    </source>
</evidence>
<proteinExistence type="predicted"/>
<dbReference type="KEGG" id="ipo:Ilyop_1961"/>
<gene>
    <name evidence="1" type="ordered locus">Ilyop_1961</name>
</gene>
<evidence type="ECO:0000313" key="2">
    <source>
        <dbReference type="Proteomes" id="UP000006875"/>
    </source>
</evidence>
<accession>E3HBN6</accession>
<name>E3HBN6_ILYPC</name>
<organism evidence="1 2">
    <name type="scientific">Ilyobacter polytropus (strain ATCC 51220 / DSM 2926 / LMG 16218 / CuHBu1)</name>
    <dbReference type="NCBI Taxonomy" id="572544"/>
    <lineage>
        <taxon>Bacteria</taxon>
        <taxon>Fusobacteriati</taxon>
        <taxon>Fusobacteriota</taxon>
        <taxon>Fusobacteriia</taxon>
        <taxon>Fusobacteriales</taxon>
        <taxon>Fusobacteriaceae</taxon>
        <taxon>Ilyobacter</taxon>
    </lineage>
</organism>
<protein>
    <submittedName>
        <fullName evidence="1">Uncharacterized protein</fullName>
    </submittedName>
</protein>
<dbReference type="Proteomes" id="UP000006875">
    <property type="component" value="Plasmid pILYOP01"/>
</dbReference>
<dbReference type="AlphaFoldDB" id="E3HBN6"/>
<keyword evidence="1" id="KW-0614">Plasmid</keyword>
<dbReference type="HOGENOM" id="CLU_3184653_0_0_0"/>
<dbReference type="EMBL" id="CP002282">
    <property type="protein sequence ID" value="ADO83732.1"/>
    <property type="molecule type" value="Genomic_DNA"/>
</dbReference>
<geneLocation type="plasmid" evidence="1 2">
    <name>pILYOP01</name>
</geneLocation>